<gene>
    <name evidence="3" type="ORF">SEPCBS57363_005597</name>
</gene>
<feature type="coiled-coil region" evidence="1">
    <location>
        <begin position="388"/>
        <end position="418"/>
    </location>
</feature>
<keyword evidence="4" id="KW-1185">Reference proteome</keyword>
<evidence type="ECO:0000313" key="4">
    <source>
        <dbReference type="Proteomes" id="UP001642501"/>
    </source>
</evidence>
<feature type="compositionally biased region" description="Low complexity" evidence="2">
    <location>
        <begin position="57"/>
        <end position="69"/>
    </location>
</feature>
<dbReference type="EMBL" id="CAWUOM010000130">
    <property type="protein sequence ID" value="CAK7273329.1"/>
    <property type="molecule type" value="Genomic_DNA"/>
</dbReference>
<protein>
    <submittedName>
        <fullName evidence="3">Uncharacterized protein</fullName>
    </submittedName>
</protein>
<dbReference type="Proteomes" id="UP001642501">
    <property type="component" value="Unassembled WGS sequence"/>
</dbReference>
<evidence type="ECO:0000256" key="2">
    <source>
        <dbReference type="SAM" id="MobiDB-lite"/>
    </source>
</evidence>
<organism evidence="3 4">
    <name type="scientific">Sporothrix epigloea</name>
    <dbReference type="NCBI Taxonomy" id="1892477"/>
    <lineage>
        <taxon>Eukaryota</taxon>
        <taxon>Fungi</taxon>
        <taxon>Dikarya</taxon>
        <taxon>Ascomycota</taxon>
        <taxon>Pezizomycotina</taxon>
        <taxon>Sordariomycetes</taxon>
        <taxon>Sordariomycetidae</taxon>
        <taxon>Ophiostomatales</taxon>
        <taxon>Ophiostomataceae</taxon>
        <taxon>Sporothrix</taxon>
    </lineage>
</organism>
<accession>A0ABP0DZM8</accession>
<name>A0ABP0DZM8_9PEZI</name>
<comment type="caution">
    <text evidence="3">The sequence shown here is derived from an EMBL/GenBank/DDBJ whole genome shotgun (WGS) entry which is preliminary data.</text>
</comment>
<reference evidence="3 4" key="1">
    <citation type="submission" date="2024-01" db="EMBL/GenBank/DDBJ databases">
        <authorList>
            <person name="Allen C."/>
            <person name="Tagirdzhanova G."/>
        </authorList>
    </citation>
    <scope>NUCLEOTIDE SEQUENCE [LARGE SCALE GENOMIC DNA]</scope>
    <source>
        <strain evidence="3 4">CBS 573.63</strain>
    </source>
</reference>
<proteinExistence type="predicted"/>
<feature type="region of interest" description="Disordered" evidence="2">
    <location>
        <begin position="53"/>
        <end position="87"/>
    </location>
</feature>
<evidence type="ECO:0000313" key="3">
    <source>
        <dbReference type="EMBL" id="CAK7273329.1"/>
    </source>
</evidence>
<keyword evidence="1" id="KW-0175">Coiled coil</keyword>
<sequence length="496" mass="53655">MVAAATQIRPDASADLTMDALKSLIANIPDWIKRLDGLSSQIDQRQRELARFVEPGAASPSSNAAATPPRTKPIRNKGSTESLKPQDEAATWQDIKAAAEVEATSAKAVTADMKHSQIPAITTTVSPLTGAIIGGQPKTLLSGEIVQVAGLAQARAHASLQKHAKRSGSIVSVEGVPKYRTRSMVIVYYDSYLQSFFEELVRFISTQRNLMRKAKMAARVAQIKRLVELEMPTESSSIGAGAEEAKPPQARLSATNPSHELIMATDEPIVAESALEADYSIPGAITAGDDSDPSDEAELSLPQLNFRRTLNMRSPGLIATGRPMYLRASARNRQTSGGGIAAGGARGMSLTGSQQPPDVFDELDRGLEYVQSTCEHAAHQFLRDGDCNDEISNIKRRLIETKEQADREMERLEKEAAEAPQFLQPTIKARSFRPQSMRRDAAAIAASTKGTYRNAPVTPGPIVADPIEAEAVLDVDEGIEDMDIEIPTLTFKSSRR</sequence>
<evidence type="ECO:0000256" key="1">
    <source>
        <dbReference type="SAM" id="Coils"/>
    </source>
</evidence>